<reference evidence="4 5" key="2">
    <citation type="submission" date="2018-11" db="EMBL/GenBank/DDBJ databases">
        <authorList>
            <consortium name="Pathogen Informatics"/>
        </authorList>
    </citation>
    <scope>NUCLEOTIDE SEQUENCE [LARGE SCALE GENOMIC DNA]</scope>
    <source>
        <strain evidence="4 5">MHpl1</strain>
    </source>
</reference>
<evidence type="ECO:0000256" key="1">
    <source>
        <dbReference type="ARBA" id="ARBA00022630"/>
    </source>
</evidence>
<dbReference type="InterPro" id="IPR001155">
    <property type="entry name" value="OxRdtase_FMN_N"/>
</dbReference>
<keyword evidence="1" id="KW-0285">Flavoprotein</keyword>
<evidence type="ECO:0000313" key="4">
    <source>
        <dbReference type="EMBL" id="VDO63041.1"/>
    </source>
</evidence>
<accession>A0A158QRB1</accession>
<dbReference type="GO" id="GO:0016491">
    <property type="term" value="F:oxidoreductase activity"/>
    <property type="evidence" value="ECO:0007669"/>
    <property type="project" value="UniProtKB-KW"/>
</dbReference>
<dbReference type="Pfam" id="PF00724">
    <property type="entry name" value="Oxidored_FMN"/>
    <property type="match status" value="2"/>
</dbReference>
<dbReference type="WBParaSite" id="HPLM_0001704901-mRNA-1">
    <property type="protein sequence ID" value="HPLM_0001704901-mRNA-1"/>
    <property type="gene ID" value="HPLM_0001704901"/>
</dbReference>
<dbReference type="SUPFAM" id="SSF51395">
    <property type="entry name" value="FMN-linked oxidoreductases"/>
    <property type="match status" value="2"/>
</dbReference>
<gene>
    <name evidence="4" type="ORF">HPLM_LOCUS17041</name>
</gene>
<feature type="domain" description="NADH:flavin oxidoreductase/NADH oxidase N-terminal" evidence="3">
    <location>
        <begin position="438"/>
        <end position="738"/>
    </location>
</feature>
<dbReference type="OrthoDB" id="1663137at2759"/>
<dbReference type="Proteomes" id="UP000268014">
    <property type="component" value="Unassembled WGS sequence"/>
</dbReference>
<dbReference type="OMA" id="IICREND"/>
<evidence type="ECO:0000259" key="3">
    <source>
        <dbReference type="Pfam" id="PF00724"/>
    </source>
</evidence>
<keyword evidence="5" id="KW-1185">Reference proteome</keyword>
<dbReference type="CDD" id="cd04733">
    <property type="entry name" value="OYE_like_2_FMN"/>
    <property type="match status" value="1"/>
</dbReference>
<name>A0A158QRB1_HAEPC</name>
<dbReference type="GO" id="GO:0010181">
    <property type="term" value="F:FMN binding"/>
    <property type="evidence" value="ECO:0007669"/>
    <property type="project" value="InterPro"/>
</dbReference>
<dbReference type="PANTHER" id="PTHR43656">
    <property type="entry name" value="BINDING OXIDOREDUCTASE, PUTATIVE (AFU_ORTHOLOGUE AFUA_2G08260)-RELATED"/>
    <property type="match status" value="1"/>
</dbReference>
<feature type="domain" description="NADH:flavin oxidoreductase/NADH oxidase N-terminal" evidence="3">
    <location>
        <begin position="42"/>
        <end position="385"/>
    </location>
</feature>
<evidence type="ECO:0000256" key="2">
    <source>
        <dbReference type="ARBA" id="ARBA00023002"/>
    </source>
</evidence>
<keyword evidence="2" id="KW-0560">Oxidoreductase</keyword>
<evidence type="ECO:0000313" key="5">
    <source>
        <dbReference type="Proteomes" id="UP000268014"/>
    </source>
</evidence>
<dbReference type="EMBL" id="UZAF01019731">
    <property type="protein sequence ID" value="VDO63041.1"/>
    <property type="molecule type" value="Genomic_DNA"/>
</dbReference>
<dbReference type="PANTHER" id="PTHR43656:SF5">
    <property type="entry name" value="NADH:FLAVIN OXIDOREDUCTASE_NADH OXIDASE N-TERMINAL DOMAIN-CONTAINING PROTEIN"/>
    <property type="match status" value="1"/>
</dbReference>
<dbReference type="InterPro" id="IPR013785">
    <property type="entry name" value="Aldolase_TIM"/>
</dbReference>
<proteinExistence type="predicted"/>
<protein>
    <submittedName>
        <fullName evidence="6">Oxidored_FMN domain-containing protein</fullName>
    </submittedName>
</protein>
<dbReference type="AlphaFoldDB" id="A0A158QRB1"/>
<reference evidence="6" key="1">
    <citation type="submission" date="2016-04" db="UniProtKB">
        <authorList>
            <consortium name="WormBaseParasite"/>
        </authorList>
    </citation>
    <scope>IDENTIFICATION</scope>
</reference>
<dbReference type="Gene3D" id="3.20.20.70">
    <property type="entry name" value="Aldolase class I"/>
    <property type="match status" value="2"/>
</dbReference>
<sequence>MRVLIAKLLKPAKASVTYVPCKLVHSRLPASKVDVSVLGESLKFRNGRTAQNRFLKAALTERTSTWDAKDPSKRGIPTEGLVNLYDKWGHGKFGVILTGNICVDPFNLESAGNVVFSKENDSPKLREMASKVAKAAKQDGALVVAQISNAGRQTPEPVNPHPFSCSDIQLTVKRRFTGFGKPVALTETQIKTEVVDRFVYTAKFAHDNGFDGVQLHAAHGYLLSSFLSPTTNNRTDKYGGSVENRMRVVLEIFDGIKKKIDDTGFLVGIKMNSVEFQDRGLGLEDAKIIGEILEESGFDFVELSGGTIERPAFQHLRDSTRRREAFFLEFAEKIRPVFEKTVVYLTGGFRTAPAMVNAVFYGVTDGVGLGRPITAEPDLPAKILRGECLAACDAIPNQDDFMITSAVSNMQMGQMGRRPSAELKNVDVSILGEQLKFRNGRQAKNRFLKAALTERISTWDPNDLKKRGIPTENLINMYDRWGRGGFGMILTGNICVDPFNLESAGNVVFSKENDSPQLRERSSKLAAAMRQDGALAIAQLSHAGRLTPESVNPQPFSCSDVQLVMKRRFMGFGKPVPLTEAQVKSEVVDRFVYAAKLAYDQGFDGVQLHAAHGYLLSQFMSPTTNKRTDKYGGSVENRTRVLREIYQAIRDEIDVSTGFLVGIKTNSVEFQDGGLDLEDAVAICAMIEKVGFDFVELSGGTIERLAFQHMRDSTRKREAFFLEFAEKIRPALKDTVVYVTDLPAKILRGECYSAADVKLDQDDFGITSMASNTQMGQMGEKPHTDNKNLRDGIADLSHPDEAENFQKVFTLYLDKMREIAERNEPLHGSMPYENVVV</sequence>
<organism evidence="6">
    <name type="scientific">Haemonchus placei</name>
    <name type="common">Barber's pole worm</name>
    <dbReference type="NCBI Taxonomy" id="6290"/>
    <lineage>
        <taxon>Eukaryota</taxon>
        <taxon>Metazoa</taxon>
        <taxon>Ecdysozoa</taxon>
        <taxon>Nematoda</taxon>
        <taxon>Chromadorea</taxon>
        <taxon>Rhabditida</taxon>
        <taxon>Rhabditina</taxon>
        <taxon>Rhabditomorpha</taxon>
        <taxon>Strongyloidea</taxon>
        <taxon>Trichostrongylidae</taxon>
        <taxon>Haemonchus</taxon>
    </lineage>
</organism>
<dbReference type="InterPro" id="IPR051799">
    <property type="entry name" value="NADH_flavin_oxidoreductase"/>
</dbReference>
<evidence type="ECO:0000313" key="6">
    <source>
        <dbReference type="WBParaSite" id="HPLM_0001704901-mRNA-1"/>
    </source>
</evidence>
<dbReference type="STRING" id="6290.A0A158QRB1"/>